<comment type="caution">
    <text evidence="1">The sequence shown here is derived from an EMBL/GenBank/DDBJ whole genome shotgun (WGS) entry which is preliminary data.</text>
</comment>
<accession>A0ACC2ANN0</accession>
<dbReference type="Proteomes" id="UP001162992">
    <property type="component" value="Chromosome 20"/>
</dbReference>
<evidence type="ECO:0000313" key="1">
    <source>
        <dbReference type="EMBL" id="KAJ7519065.1"/>
    </source>
</evidence>
<organism evidence="1 2">
    <name type="scientific">Diphasiastrum complanatum</name>
    <name type="common">Issler's clubmoss</name>
    <name type="synonym">Lycopodium complanatum</name>
    <dbReference type="NCBI Taxonomy" id="34168"/>
    <lineage>
        <taxon>Eukaryota</taxon>
        <taxon>Viridiplantae</taxon>
        <taxon>Streptophyta</taxon>
        <taxon>Embryophyta</taxon>
        <taxon>Tracheophyta</taxon>
        <taxon>Lycopodiopsida</taxon>
        <taxon>Lycopodiales</taxon>
        <taxon>Lycopodiaceae</taxon>
        <taxon>Lycopodioideae</taxon>
        <taxon>Diphasiastrum</taxon>
    </lineage>
</organism>
<dbReference type="EMBL" id="CM055111">
    <property type="protein sequence ID" value="KAJ7519065.1"/>
    <property type="molecule type" value="Genomic_DNA"/>
</dbReference>
<keyword evidence="2" id="KW-1185">Reference proteome</keyword>
<sequence length="164" mass="19254">MLMYGFEPRSPIAVETWTIKFQKVADFLHDMQEMLRIARENVQSAQDRDRHYANMKRSPRDFQVGDWVYLKILKDSSVMRTGKHYKLSPRYRGSFKILKKIGSLAYQLELPKKSQVHLVFHVSRLKKSLREGEHLGYGDQLDLLDESSGVSRLEPEKILDTRTK</sequence>
<protein>
    <submittedName>
        <fullName evidence="1">Uncharacterized protein</fullName>
    </submittedName>
</protein>
<name>A0ACC2ANN0_DIPCM</name>
<reference evidence="2" key="1">
    <citation type="journal article" date="2024" name="Proc. Natl. Acad. Sci. U.S.A.">
        <title>Extraordinary preservation of gene collinearity over three hundred million years revealed in homosporous lycophytes.</title>
        <authorList>
            <person name="Li C."/>
            <person name="Wickell D."/>
            <person name="Kuo L.Y."/>
            <person name="Chen X."/>
            <person name="Nie B."/>
            <person name="Liao X."/>
            <person name="Peng D."/>
            <person name="Ji J."/>
            <person name="Jenkins J."/>
            <person name="Williams M."/>
            <person name="Shu S."/>
            <person name="Plott C."/>
            <person name="Barry K."/>
            <person name="Rajasekar S."/>
            <person name="Grimwood J."/>
            <person name="Han X."/>
            <person name="Sun S."/>
            <person name="Hou Z."/>
            <person name="He W."/>
            <person name="Dai G."/>
            <person name="Sun C."/>
            <person name="Schmutz J."/>
            <person name="Leebens-Mack J.H."/>
            <person name="Li F.W."/>
            <person name="Wang L."/>
        </authorList>
    </citation>
    <scope>NUCLEOTIDE SEQUENCE [LARGE SCALE GENOMIC DNA]</scope>
    <source>
        <strain evidence="2">cv. PW_Plant_1</strain>
    </source>
</reference>
<gene>
    <name evidence="1" type="ORF">O6H91_20G021300</name>
</gene>
<evidence type="ECO:0000313" key="2">
    <source>
        <dbReference type="Proteomes" id="UP001162992"/>
    </source>
</evidence>
<proteinExistence type="predicted"/>